<dbReference type="GO" id="GO:0140359">
    <property type="term" value="F:ABC-type transporter activity"/>
    <property type="evidence" value="ECO:0007669"/>
    <property type="project" value="InterPro"/>
</dbReference>
<keyword evidence="2" id="KW-0813">Transport</keyword>
<dbReference type="Proteomes" id="UP000682733">
    <property type="component" value="Unassembled WGS sequence"/>
</dbReference>
<evidence type="ECO:0000313" key="11">
    <source>
        <dbReference type="EMBL" id="CAF1432502.1"/>
    </source>
</evidence>
<dbReference type="GO" id="GO:0012505">
    <property type="term" value="C:endomembrane system"/>
    <property type="evidence" value="ECO:0007669"/>
    <property type="project" value="UniProtKB-SubCell"/>
</dbReference>
<evidence type="ECO:0000313" key="13">
    <source>
        <dbReference type="Proteomes" id="UP000682733"/>
    </source>
</evidence>
<dbReference type="EMBL" id="CAJNOK010028288">
    <property type="protein sequence ID" value="CAF1432502.1"/>
    <property type="molecule type" value="Genomic_DNA"/>
</dbReference>
<dbReference type="PANTHER" id="PTHR24223">
    <property type="entry name" value="ATP-BINDING CASSETTE SUB-FAMILY C"/>
    <property type="match status" value="1"/>
</dbReference>
<dbReference type="EMBL" id="CAJOBA010050077">
    <property type="protein sequence ID" value="CAF4230312.1"/>
    <property type="molecule type" value="Genomic_DNA"/>
</dbReference>
<dbReference type="GO" id="GO:0005524">
    <property type="term" value="F:ATP binding"/>
    <property type="evidence" value="ECO:0007669"/>
    <property type="project" value="UniProtKB-KW"/>
</dbReference>
<evidence type="ECO:0000313" key="12">
    <source>
        <dbReference type="EMBL" id="CAF4230312.1"/>
    </source>
</evidence>
<comment type="caution">
    <text evidence="12">The sequence shown here is derived from an EMBL/GenBank/DDBJ whole genome shotgun (WGS) entry which is preliminary data.</text>
</comment>
<feature type="transmembrane region" description="Helical" evidence="9">
    <location>
        <begin position="68"/>
        <end position="89"/>
    </location>
</feature>
<dbReference type="GO" id="GO:0016020">
    <property type="term" value="C:membrane"/>
    <property type="evidence" value="ECO:0007669"/>
    <property type="project" value="InterPro"/>
</dbReference>
<evidence type="ECO:0000256" key="6">
    <source>
        <dbReference type="ARBA" id="ARBA00022840"/>
    </source>
</evidence>
<comment type="subcellular location">
    <subcellularLocation>
        <location evidence="1">Endomembrane system</location>
        <topology evidence="1">Multi-pass membrane protein</topology>
    </subcellularLocation>
</comment>
<dbReference type="Pfam" id="PF00664">
    <property type="entry name" value="ABC_membrane"/>
    <property type="match status" value="1"/>
</dbReference>
<dbReference type="SUPFAM" id="SSF90123">
    <property type="entry name" value="ABC transporter transmembrane region"/>
    <property type="match status" value="1"/>
</dbReference>
<keyword evidence="7 9" id="KW-1133">Transmembrane helix</keyword>
<keyword evidence="8 9" id="KW-0472">Membrane</keyword>
<feature type="non-terminal residue" evidence="12">
    <location>
        <position position="1"/>
    </location>
</feature>
<evidence type="ECO:0000256" key="2">
    <source>
        <dbReference type="ARBA" id="ARBA00022448"/>
    </source>
</evidence>
<accession>A0A8S2SHC0</accession>
<dbReference type="InterPro" id="IPR011527">
    <property type="entry name" value="ABC1_TM_dom"/>
</dbReference>
<evidence type="ECO:0000256" key="8">
    <source>
        <dbReference type="ARBA" id="ARBA00023136"/>
    </source>
</evidence>
<organism evidence="12 13">
    <name type="scientific">Didymodactylos carnosus</name>
    <dbReference type="NCBI Taxonomy" id="1234261"/>
    <lineage>
        <taxon>Eukaryota</taxon>
        <taxon>Metazoa</taxon>
        <taxon>Spiralia</taxon>
        <taxon>Gnathifera</taxon>
        <taxon>Rotifera</taxon>
        <taxon>Eurotatoria</taxon>
        <taxon>Bdelloidea</taxon>
        <taxon>Philodinida</taxon>
        <taxon>Philodinidae</taxon>
        <taxon>Didymodactylos</taxon>
    </lineage>
</organism>
<gene>
    <name evidence="11" type="ORF">OVA965_LOCUS34100</name>
    <name evidence="12" type="ORF">TMI583_LOCUS35009</name>
</gene>
<evidence type="ECO:0000256" key="7">
    <source>
        <dbReference type="ARBA" id="ARBA00022989"/>
    </source>
</evidence>
<keyword evidence="5" id="KW-0547">Nucleotide-binding</keyword>
<evidence type="ECO:0000256" key="5">
    <source>
        <dbReference type="ARBA" id="ARBA00022741"/>
    </source>
</evidence>
<evidence type="ECO:0000256" key="3">
    <source>
        <dbReference type="ARBA" id="ARBA00022692"/>
    </source>
</evidence>
<evidence type="ECO:0000256" key="4">
    <source>
        <dbReference type="ARBA" id="ARBA00022737"/>
    </source>
</evidence>
<dbReference type="InterPro" id="IPR036640">
    <property type="entry name" value="ABC1_TM_sf"/>
</dbReference>
<dbReference type="InterPro" id="IPR050173">
    <property type="entry name" value="ABC_transporter_C-like"/>
</dbReference>
<dbReference type="Gene3D" id="1.20.1560.10">
    <property type="entry name" value="ABC transporter type 1, transmembrane domain"/>
    <property type="match status" value="1"/>
</dbReference>
<dbReference type="PANTHER" id="PTHR24223:SF443">
    <property type="entry name" value="MULTIDRUG-RESISTANCE LIKE PROTEIN 1, ISOFORM I"/>
    <property type="match status" value="1"/>
</dbReference>
<evidence type="ECO:0000259" key="10">
    <source>
        <dbReference type="PROSITE" id="PS50929"/>
    </source>
</evidence>
<evidence type="ECO:0000256" key="9">
    <source>
        <dbReference type="SAM" id="Phobius"/>
    </source>
</evidence>
<keyword evidence="4" id="KW-0677">Repeat</keyword>
<evidence type="ECO:0000256" key="1">
    <source>
        <dbReference type="ARBA" id="ARBA00004127"/>
    </source>
</evidence>
<sequence length="165" mass="18365">PKVVIKSSSNTKKVPVFLLALFRAFSGKLIAGGLLKVISDVLQLSSPIILKLILDFFNDPSKPTWMGIFYAFLLGANGFCQTLFLQAYFQRQFTIGMRFRAAATGLVYRKSLKLSNSSKQTTTTGEIVNLMSIDASRFGDLCNAKQMKLKDQRIKTMNEVLNGIK</sequence>
<feature type="non-terminal residue" evidence="12">
    <location>
        <position position="165"/>
    </location>
</feature>
<proteinExistence type="predicted"/>
<dbReference type="AlphaFoldDB" id="A0A8S2SHC0"/>
<dbReference type="Proteomes" id="UP000677228">
    <property type="component" value="Unassembled WGS sequence"/>
</dbReference>
<protein>
    <recommendedName>
        <fullName evidence="10">ABC transmembrane type-1 domain-containing protein</fullName>
    </recommendedName>
</protein>
<dbReference type="PROSITE" id="PS50929">
    <property type="entry name" value="ABC_TM1F"/>
    <property type="match status" value="1"/>
</dbReference>
<keyword evidence="6" id="KW-0067">ATP-binding</keyword>
<reference evidence="12" key="1">
    <citation type="submission" date="2021-02" db="EMBL/GenBank/DDBJ databases">
        <authorList>
            <person name="Nowell W R."/>
        </authorList>
    </citation>
    <scope>NUCLEOTIDE SEQUENCE</scope>
</reference>
<keyword evidence="3 9" id="KW-0812">Transmembrane</keyword>
<feature type="domain" description="ABC transmembrane type-1" evidence="10">
    <location>
        <begin position="30"/>
        <end position="141"/>
    </location>
</feature>
<name>A0A8S2SHC0_9BILA</name>